<keyword evidence="2" id="KW-0479">Metal-binding</keyword>
<accession>A0AAV2R6L0</accession>
<dbReference type="FunFam" id="3.30.428.10:FF:000004">
    <property type="entry name" value="aprataxin isoform X2"/>
    <property type="match status" value="1"/>
</dbReference>
<name>A0AAV2R6L0_MEGNR</name>
<feature type="domain" description="HIT" evidence="10">
    <location>
        <begin position="28"/>
        <end position="130"/>
    </location>
</feature>
<dbReference type="Gene3D" id="3.30.428.10">
    <property type="entry name" value="HIT-like"/>
    <property type="match status" value="1"/>
</dbReference>
<gene>
    <name evidence="11" type="ORF">MNOR_LOCUS20268</name>
</gene>
<dbReference type="Pfam" id="PF11969">
    <property type="entry name" value="DcpS_C"/>
    <property type="match status" value="1"/>
</dbReference>
<keyword evidence="8" id="KW-0539">Nucleus</keyword>
<dbReference type="GO" id="GO:1990165">
    <property type="term" value="F:single-strand break-containing DNA binding"/>
    <property type="evidence" value="ECO:0007669"/>
    <property type="project" value="TreeGrafter"/>
</dbReference>
<dbReference type="GO" id="GO:0008270">
    <property type="term" value="F:zinc ion binding"/>
    <property type="evidence" value="ECO:0007669"/>
    <property type="project" value="UniProtKB-KW"/>
</dbReference>
<dbReference type="InterPro" id="IPR032566">
    <property type="entry name" value="Znf-C2HE"/>
</dbReference>
<keyword evidence="6" id="KW-0238">DNA-binding</keyword>
<evidence type="ECO:0000256" key="7">
    <source>
        <dbReference type="ARBA" id="ARBA00023204"/>
    </source>
</evidence>
<dbReference type="EMBL" id="CAXKWB010015553">
    <property type="protein sequence ID" value="CAL4114076.1"/>
    <property type="molecule type" value="Genomic_DNA"/>
</dbReference>
<evidence type="ECO:0000256" key="2">
    <source>
        <dbReference type="ARBA" id="ARBA00022723"/>
    </source>
</evidence>
<evidence type="ECO:0000256" key="9">
    <source>
        <dbReference type="PROSITE-ProRule" id="PRU00464"/>
    </source>
</evidence>
<evidence type="ECO:0000256" key="5">
    <source>
        <dbReference type="ARBA" id="ARBA00022833"/>
    </source>
</evidence>
<dbReference type="GO" id="GO:0003697">
    <property type="term" value="F:single-stranded DNA binding"/>
    <property type="evidence" value="ECO:0007669"/>
    <property type="project" value="TreeGrafter"/>
</dbReference>
<organism evidence="11 12">
    <name type="scientific">Meganyctiphanes norvegica</name>
    <name type="common">Northern krill</name>
    <name type="synonym">Thysanopoda norvegica</name>
    <dbReference type="NCBI Taxonomy" id="48144"/>
    <lineage>
        <taxon>Eukaryota</taxon>
        <taxon>Metazoa</taxon>
        <taxon>Ecdysozoa</taxon>
        <taxon>Arthropoda</taxon>
        <taxon>Crustacea</taxon>
        <taxon>Multicrustacea</taxon>
        <taxon>Malacostraca</taxon>
        <taxon>Eumalacostraca</taxon>
        <taxon>Eucarida</taxon>
        <taxon>Euphausiacea</taxon>
        <taxon>Euphausiidae</taxon>
        <taxon>Meganyctiphanes</taxon>
    </lineage>
</organism>
<dbReference type="GO" id="GO:0005634">
    <property type="term" value="C:nucleus"/>
    <property type="evidence" value="ECO:0007669"/>
    <property type="project" value="UniProtKB-SubCell"/>
</dbReference>
<dbReference type="PROSITE" id="PS00892">
    <property type="entry name" value="HIT_1"/>
    <property type="match status" value="1"/>
</dbReference>
<reference evidence="11 12" key="1">
    <citation type="submission" date="2024-05" db="EMBL/GenBank/DDBJ databases">
        <authorList>
            <person name="Wallberg A."/>
        </authorList>
    </citation>
    <scope>NUCLEOTIDE SEQUENCE [LARGE SCALE GENOMIC DNA]</scope>
</reference>
<dbReference type="PANTHER" id="PTHR12486">
    <property type="entry name" value="APRATAXIN-RELATED"/>
    <property type="match status" value="1"/>
</dbReference>
<dbReference type="GO" id="GO:0003725">
    <property type="term" value="F:double-stranded RNA binding"/>
    <property type="evidence" value="ECO:0007669"/>
    <property type="project" value="TreeGrafter"/>
</dbReference>
<keyword evidence="4" id="KW-0863">Zinc-finger</keyword>
<feature type="non-terminal residue" evidence="11">
    <location>
        <position position="201"/>
    </location>
</feature>
<evidence type="ECO:0000313" key="11">
    <source>
        <dbReference type="EMBL" id="CAL4114076.1"/>
    </source>
</evidence>
<evidence type="ECO:0000259" key="10">
    <source>
        <dbReference type="PROSITE" id="PS51084"/>
    </source>
</evidence>
<dbReference type="PANTHER" id="PTHR12486:SF4">
    <property type="entry name" value="APRATAXIN"/>
    <property type="match status" value="1"/>
</dbReference>
<keyword evidence="5" id="KW-0862">Zinc</keyword>
<sequence length="201" mass="23040">MASSVSGGKRSAADFSHYGGSVKRPAISNQMLACMNDPNLVVEADERVVIMKEKYPKALYHFLVTPREHIPSLKSLKREQSELLRYMEAYAHLLATKYPGIDFRYGYHAIPSMSQIHLHMISQEFDSPCLKTKRHWNSFNSRYFLDSKDVIRCLEERGMVVTMTPVAGEKLLDQPLKCNKCVYAPQNIPKLKQHLNKHSNN</sequence>
<dbReference type="InterPro" id="IPR011146">
    <property type="entry name" value="HIT-like"/>
</dbReference>
<dbReference type="GO" id="GO:0000012">
    <property type="term" value="P:single strand break repair"/>
    <property type="evidence" value="ECO:0007669"/>
    <property type="project" value="TreeGrafter"/>
</dbReference>
<dbReference type="Proteomes" id="UP001497623">
    <property type="component" value="Unassembled WGS sequence"/>
</dbReference>
<comment type="caution">
    <text evidence="9">Lacks conserved residue(s) required for the propagation of feature annotation.</text>
</comment>
<dbReference type="SUPFAM" id="SSF54197">
    <property type="entry name" value="HIT-like"/>
    <property type="match status" value="1"/>
</dbReference>
<dbReference type="Pfam" id="PF16278">
    <property type="entry name" value="zf-C2HE"/>
    <property type="match status" value="1"/>
</dbReference>
<evidence type="ECO:0000256" key="1">
    <source>
        <dbReference type="ARBA" id="ARBA00004123"/>
    </source>
</evidence>
<keyword evidence="12" id="KW-1185">Reference proteome</keyword>
<keyword evidence="7" id="KW-0234">DNA repair</keyword>
<dbReference type="PROSITE" id="PS51084">
    <property type="entry name" value="HIT_2"/>
    <property type="match status" value="1"/>
</dbReference>
<comment type="caution">
    <text evidence="11">The sequence shown here is derived from an EMBL/GenBank/DDBJ whole genome shotgun (WGS) entry which is preliminary data.</text>
</comment>
<dbReference type="GO" id="GO:0033699">
    <property type="term" value="F:DNA 5'-adenosine monophosphate hydrolase activity"/>
    <property type="evidence" value="ECO:0007669"/>
    <property type="project" value="TreeGrafter"/>
</dbReference>
<dbReference type="AlphaFoldDB" id="A0AAV2R6L0"/>
<keyword evidence="3" id="KW-0227">DNA damage</keyword>
<evidence type="ECO:0000256" key="4">
    <source>
        <dbReference type="ARBA" id="ARBA00022771"/>
    </source>
</evidence>
<comment type="subcellular location">
    <subcellularLocation>
        <location evidence="1">Nucleus</location>
    </subcellularLocation>
</comment>
<dbReference type="InterPro" id="IPR036265">
    <property type="entry name" value="HIT-like_sf"/>
</dbReference>
<evidence type="ECO:0000256" key="6">
    <source>
        <dbReference type="ARBA" id="ARBA00023125"/>
    </source>
</evidence>
<evidence type="ECO:0000313" key="12">
    <source>
        <dbReference type="Proteomes" id="UP001497623"/>
    </source>
</evidence>
<evidence type="ECO:0000256" key="8">
    <source>
        <dbReference type="ARBA" id="ARBA00023242"/>
    </source>
</evidence>
<protein>
    <recommendedName>
        <fullName evidence="10">HIT domain-containing protein</fullName>
    </recommendedName>
</protein>
<dbReference type="InterPro" id="IPR019808">
    <property type="entry name" value="Histidine_triad_CS"/>
</dbReference>
<dbReference type="GO" id="GO:0030983">
    <property type="term" value="F:mismatched DNA binding"/>
    <property type="evidence" value="ECO:0007669"/>
    <property type="project" value="TreeGrafter"/>
</dbReference>
<evidence type="ECO:0000256" key="3">
    <source>
        <dbReference type="ARBA" id="ARBA00022763"/>
    </source>
</evidence>
<proteinExistence type="predicted"/>